<accession>A0A1F5ECA4</accession>
<reference evidence="2 3" key="1">
    <citation type="journal article" date="2016" name="Nat. Commun.">
        <title>Thousands of microbial genomes shed light on interconnected biogeochemical processes in an aquifer system.</title>
        <authorList>
            <person name="Anantharaman K."/>
            <person name="Brown C.T."/>
            <person name="Hug L.A."/>
            <person name="Sharon I."/>
            <person name="Castelle C.J."/>
            <person name="Probst A.J."/>
            <person name="Thomas B.C."/>
            <person name="Singh A."/>
            <person name="Wilkins M.J."/>
            <person name="Karaoz U."/>
            <person name="Brodie E.L."/>
            <person name="Williams K.H."/>
            <person name="Hubbard S.S."/>
            <person name="Banfield J.F."/>
        </authorList>
    </citation>
    <scope>NUCLEOTIDE SEQUENCE [LARGE SCALE GENOMIC DNA]</scope>
</reference>
<dbReference type="Pfam" id="PF01863">
    <property type="entry name" value="YgjP-like"/>
    <property type="match status" value="1"/>
</dbReference>
<protein>
    <recommendedName>
        <fullName evidence="1">YgjP-like metallopeptidase domain-containing protein</fullName>
    </recommendedName>
</protein>
<dbReference type="PANTHER" id="PTHR30399">
    <property type="entry name" value="UNCHARACTERIZED PROTEIN YGJP"/>
    <property type="match status" value="1"/>
</dbReference>
<dbReference type="EMBL" id="MEZX01000001">
    <property type="protein sequence ID" value="OGD65049.1"/>
    <property type="molecule type" value="Genomic_DNA"/>
</dbReference>
<dbReference type="PANTHER" id="PTHR30399:SF1">
    <property type="entry name" value="UTP PYROPHOSPHATASE"/>
    <property type="match status" value="1"/>
</dbReference>
<dbReference type="Gene3D" id="3.30.2010.10">
    <property type="entry name" value="Metalloproteases ('zincins'), catalytic domain"/>
    <property type="match status" value="1"/>
</dbReference>
<gene>
    <name evidence="2" type="ORF">A3A71_03085</name>
</gene>
<dbReference type="Proteomes" id="UP000177481">
    <property type="component" value="Unassembled WGS sequence"/>
</dbReference>
<feature type="domain" description="YgjP-like metallopeptidase" evidence="1">
    <location>
        <begin position="15"/>
        <end position="219"/>
    </location>
</feature>
<evidence type="ECO:0000313" key="2">
    <source>
        <dbReference type="EMBL" id="OGD65049.1"/>
    </source>
</evidence>
<dbReference type="AlphaFoldDB" id="A0A1F5ECA4"/>
<evidence type="ECO:0000259" key="1">
    <source>
        <dbReference type="Pfam" id="PF01863"/>
    </source>
</evidence>
<dbReference type="InterPro" id="IPR002725">
    <property type="entry name" value="YgjP-like_metallopeptidase"/>
</dbReference>
<dbReference type="STRING" id="1797471.A3A71_03085"/>
<proteinExistence type="predicted"/>
<evidence type="ECO:0000313" key="3">
    <source>
        <dbReference type="Proteomes" id="UP000177481"/>
    </source>
</evidence>
<organism evidence="2 3">
    <name type="scientific">Candidatus Berkelbacteria bacterium RIFCSPLOWO2_01_FULL_50_28</name>
    <dbReference type="NCBI Taxonomy" id="1797471"/>
    <lineage>
        <taxon>Bacteria</taxon>
        <taxon>Candidatus Berkelbacteria</taxon>
    </lineage>
</organism>
<name>A0A1F5ECA4_9BACT</name>
<dbReference type="CDD" id="cd07344">
    <property type="entry name" value="M48_yhfN_like"/>
    <property type="match status" value="1"/>
</dbReference>
<dbReference type="InterPro" id="IPR053136">
    <property type="entry name" value="UTP_pyrophosphatase-like"/>
</dbReference>
<comment type="caution">
    <text evidence="2">The sequence shown here is derived from an EMBL/GenBank/DDBJ whole genome shotgun (WGS) entry which is preliminary data.</text>
</comment>
<sequence>MAEFGYELKRIPTARSLKVRVRPDGRVIVTAPLRLPERYVEEFINSHLEWISSKRQAALSEQQRLTEQREKLFFRGKEYGFRLAVSNSVKPGVKFEDQIVTVTSPSEDHTEVRKLLEQSYRLYAIKHFQARVPLLADLVNRDISNVTIRSQRTRWGSCSSRNTISLNWRLIMAPDWVSDYVIYHELAHLTHMNHSKKFWDLVASYTQRHKEAQAWLKAHHALLQF</sequence>